<reference evidence="10" key="2">
    <citation type="submission" date="2021-04" db="EMBL/GenBank/DDBJ databases">
        <authorList>
            <person name="Gilroy R."/>
        </authorList>
    </citation>
    <scope>NUCLEOTIDE SEQUENCE</scope>
    <source>
        <strain evidence="10">A6-441</strain>
    </source>
</reference>
<dbReference type="CDD" id="cd17546">
    <property type="entry name" value="REC_hyHK_CKI1_RcsC-like"/>
    <property type="match status" value="1"/>
</dbReference>
<dbReference type="SMART" id="SM00448">
    <property type="entry name" value="REC"/>
    <property type="match status" value="1"/>
</dbReference>
<dbReference type="SUPFAM" id="SSF55874">
    <property type="entry name" value="ATPase domain of HSP90 chaperone/DNA topoisomerase II/histidine kinase"/>
    <property type="match status" value="1"/>
</dbReference>
<dbReference type="InterPro" id="IPR036890">
    <property type="entry name" value="HATPase_C_sf"/>
</dbReference>
<keyword evidence="7" id="KW-0175">Coiled coil</keyword>
<feature type="domain" description="Histidine kinase" evidence="8">
    <location>
        <begin position="286"/>
        <end position="506"/>
    </location>
</feature>
<dbReference type="Pfam" id="PF00072">
    <property type="entry name" value="Response_reg"/>
    <property type="match status" value="1"/>
</dbReference>
<dbReference type="Gene3D" id="1.10.287.130">
    <property type="match status" value="1"/>
</dbReference>
<dbReference type="GO" id="GO:0009927">
    <property type="term" value="F:histidine phosphotransfer kinase activity"/>
    <property type="evidence" value="ECO:0007669"/>
    <property type="project" value="TreeGrafter"/>
</dbReference>
<evidence type="ECO:0000259" key="8">
    <source>
        <dbReference type="PROSITE" id="PS50109"/>
    </source>
</evidence>
<comment type="catalytic activity">
    <reaction evidence="1">
        <text>ATP + protein L-histidine = ADP + protein N-phospho-L-histidine.</text>
        <dbReference type="EC" id="2.7.13.3"/>
    </reaction>
</comment>
<evidence type="ECO:0000256" key="7">
    <source>
        <dbReference type="SAM" id="Coils"/>
    </source>
</evidence>
<dbReference type="Pfam" id="PF00512">
    <property type="entry name" value="HisKA"/>
    <property type="match status" value="1"/>
</dbReference>
<dbReference type="SMART" id="SM00388">
    <property type="entry name" value="HisKA"/>
    <property type="match status" value="1"/>
</dbReference>
<dbReference type="EC" id="2.7.13.3" evidence="2"/>
<feature type="coiled-coil region" evidence="7">
    <location>
        <begin position="356"/>
        <end position="388"/>
    </location>
</feature>
<keyword evidence="4" id="KW-0808">Transferase</keyword>
<evidence type="ECO:0000256" key="1">
    <source>
        <dbReference type="ARBA" id="ARBA00000085"/>
    </source>
</evidence>
<dbReference type="PROSITE" id="PS50110">
    <property type="entry name" value="RESPONSE_REGULATORY"/>
    <property type="match status" value="1"/>
</dbReference>
<dbReference type="AlphaFoldDB" id="A0A9E2NYB0"/>
<dbReference type="Gene3D" id="3.30.565.10">
    <property type="entry name" value="Histidine kinase-like ATPase, C-terminal domain"/>
    <property type="match status" value="1"/>
</dbReference>
<evidence type="ECO:0000313" key="11">
    <source>
        <dbReference type="Proteomes" id="UP000724657"/>
    </source>
</evidence>
<dbReference type="PANTHER" id="PTHR43047">
    <property type="entry name" value="TWO-COMPONENT HISTIDINE PROTEIN KINASE"/>
    <property type="match status" value="1"/>
</dbReference>
<dbReference type="SMART" id="SM00387">
    <property type="entry name" value="HATPase_c"/>
    <property type="match status" value="1"/>
</dbReference>
<feature type="coiled-coil region" evidence="7">
    <location>
        <begin position="249"/>
        <end position="276"/>
    </location>
</feature>
<sequence length="653" mass="75885">MIDEKVIHDILQEADIGIWTIEIDNNKLPRMFANDTMLSLIEANKNDTPEAVYRKWFENIEEEDYKRVNQTVEEIVKVGKAEISYSWKSPKRGKTYVRCGGTLDSKYLDGIRISGYHQDITELTLAKKEKEWLEKLNIDITNSLGILYDGIYRIDLEKRDISILKSIFSKKKIEKKLSYEEFLEILEKHFEGEEIEQLKDDFLIKNLKKILTQKESVKIREIKNKNNWYEYTIFFKKESEENRYLIITLKDITDRKSKEEENTRNLKEAYEAAKQANISKTSFLSRMSHDIRTPINAIIGMVGIAKRNLEDRDKVDGCLTKILKASNILLELINQVLDMSKIENENYIEKIETFNLKNLTNELSQIYCELAKKKKQDYSLRYENLKNEYVKSNIVSLQRIFTNVVSNAIKYTPKGGKIEIVVRELKNEKEDRKSYQLEVKDNGIGISKEFLKKIYEPFSREKSSEIGTGLGMSIVHNLVSILNGNIEIDSELGKGTTVYVTLELEIERKKEEKREEIEAEEERLEELNLKGKKILLVEDNELNCEIAYELLSLTGAEVKIAENGTKAVEIFKNSKIGEFDIIFMDIQMPIMDGYMATKNIRELDREDARSIVIVAMSANAFSDDIQKARYYGMNDHIPKPIDIKKIINILKAI</sequence>
<proteinExistence type="predicted"/>
<dbReference type="PROSITE" id="PS50109">
    <property type="entry name" value="HIS_KIN"/>
    <property type="match status" value="1"/>
</dbReference>
<dbReference type="InterPro" id="IPR003594">
    <property type="entry name" value="HATPase_dom"/>
</dbReference>
<dbReference type="Gene3D" id="3.30.450.20">
    <property type="entry name" value="PAS domain"/>
    <property type="match status" value="1"/>
</dbReference>
<keyword evidence="3 6" id="KW-0597">Phosphoprotein</keyword>
<reference evidence="10" key="1">
    <citation type="journal article" date="2021" name="PeerJ">
        <title>Extensive microbial diversity within the chicken gut microbiome revealed by metagenomics and culture.</title>
        <authorList>
            <person name="Gilroy R."/>
            <person name="Ravi A."/>
            <person name="Getino M."/>
            <person name="Pursley I."/>
            <person name="Horton D.L."/>
            <person name="Alikhan N.F."/>
            <person name="Baker D."/>
            <person name="Gharbi K."/>
            <person name="Hall N."/>
            <person name="Watson M."/>
            <person name="Adriaenssens E.M."/>
            <person name="Foster-Nyarko E."/>
            <person name="Jarju S."/>
            <person name="Secka A."/>
            <person name="Antonio M."/>
            <person name="Oren A."/>
            <person name="Chaudhuri R.R."/>
            <person name="La Ragione R."/>
            <person name="Hildebrand F."/>
            <person name="Pallen M.J."/>
        </authorList>
    </citation>
    <scope>NUCLEOTIDE SEQUENCE</scope>
    <source>
        <strain evidence="10">A6-441</strain>
    </source>
</reference>
<evidence type="ECO:0000256" key="3">
    <source>
        <dbReference type="ARBA" id="ARBA00022553"/>
    </source>
</evidence>
<comment type="caution">
    <text evidence="10">The sequence shown here is derived from an EMBL/GenBank/DDBJ whole genome shotgun (WGS) entry which is preliminary data.</text>
</comment>
<evidence type="ECO:0000256" key="6">
    <source>
        <dbReference type="PROSITE-ProRule" id="PRU00169"/>
    </source>
</evidence>
<dbReference type="PANTHER" id="PTHR43047:SF66">
    <property type="entry name" value="HISKA"/>
    <property type="match status" value="1"/>
</dbReference>
<dbReference type="GO" id="GO:0000155">
    <property type="term" value="F:phosphorelay sensor kinase activity"/>
    <property type="evidence" value="ECO:0007669"/>
    <property type="project" value="InterPro"/>
</dbReference>
<dbReference type="Gene3D" id="3.40.50.2300">
    <property type="match status" value="1"/>
</dbReference>
<name>A0A9E2NYB0_9FUSO</name>
<evidence type="ECO:0000259" key="9">
    <source>
        <dbReference type="PROSITE" id="PS50110"/>
    </source>
</evidence>
<protein>
    <recommendedName>
        <fullName evidence="2">histidine kinase</fullName>
        <ecNumber evidence="2">2.7.13.3</ecNumber>
    </recommendedName>
</protein>
<dbReference type="InterPro" id="IPR003661">
    <property type="entry name" value="HisK_dim/P_dom"/>
</dbReference>
<evidence type="ECO:0000256" key="2">
    <source>
        <dbReference type="ARBA" id="ARBA00012438"/>
    </source>
</evidence>
<dbReference type="CDD" id="cd00082">
    <property type="entry name" value="HisKA"/>
    <property type="match status" value="1"/>
</dbReference>
<evidence type="ECO:0000313" key="10">
    <source>
        <dbReference type="EMBL" id="MBU3843162.1"/>
    </source>
</evidence>
<feature type="domain" description="Response regulatory" evidence="9">
    <location>
        <begin position="533"/>
        <end position="653"/>
    </location>
</feature>
<dbReference type="PRINTS" id="PR00344">
    <property type="entry name" value="BCTRLSENSOR"/>
</dbReference>
<dbReference type="InterPro" id="IPR005467">
    <property type="entry name" value="His_kinase_dom"/>
</dbReference>
<dbReference type="InterPro" id="IPR036097">
    <property type="entry name" value="HisK_dim/P_sf"/>
</dbReference>
<evidence type="ECO:0000256" key="4">
    <source>
        <dbReference type="ARBA" id="ARBA00022679"/>
    </source>
</evidence>
<gene>
    <name evidence="10" type="ORF">IAA47_09330</name>
</gene>
<keyword evidence="5" id="KW-0418">Kinase</keyword>
<dbReference type="Proteomes" id="UP000724657">
    <property type="component" value="Unassembled WGS sequence"/>
</dbReference>
<feature type="modified residue" description="4-aspartylphosphate" evidence="6">
    <location>
        <position position="585"/>
    </location>
</feature>
<dbReference type="SUPFAM" id="SSF47384">
    <property type="entry name" value="Homodimeric domain of signal transducing histidine kinase"/>
    <property type="match status" value="1"/>
</dbReference>
<accession>A0A9E2NYB0</accession>
<dbReference type="InterPro" id="IPR011006">
    <property type="entry name" value="CheY-like_superfamily"/>
</dbReference>
<dbReference type="GO" id="GO:0005886">
    <property type="term" value="C:plasma membrane"/>
    <property type="evidence" value="ECO:0007669"/>
    <property type="project" value="TreeGrafter"/>
</dbReference>
<feature type="coiled-coil region" evidence="7">
    <location>
        <begin position="499"/>
        <end position="530"/>
    </location>
</feature>
<dbReference type="InterPro" id="IPR001789">
    <property type="entry name" value="Sig_transdc_resp-reg_receiver"/>
</dbReference>
<dbReference type="EMBL" id="JAHLFN010000081">
    <property type="protein sequence ID" value="MBU3843162.1"/>
    <property type="molecule type" value="Genomic_DNA"/>
</dbReference>
<dbReference type="InterPro" id="IPR004358">
    <property type="entry name" value="Sig_transdc_His_kin-like_C"/>
</dbReference>
<organism evidence="10 11">
    <name type="scientific">Candidatus Fusobacterium pullicola</name>
    <dbReference type="NCBI Taxonomy" id="2838601"/>
    <lineage>
        <taxon>Bacteria</taxon>
        <taxon>Fusobacteriati</taxon>
        <taxon>Fusobacteriota</taxon>
        <taxon>Fusobacteriia</taxon>
        <taxon>Fusobacteriales</taxon>
        <taxon>Fusobacteriaceae</taxon>
        <taxon>Fusobacterium</taxon>
    </lineage>
</organism>
<dbReference type="SUPFAM" id="SSF52172">
    <property type="entry name" value="CheY-like"/>
    <property type="match status" value="1"/>
</dbReference>
<evidence type="ECO:0000256" key="5">
    <source>
        <dbReference type="ARBA" id="ARBA00022777"/>
    </source>
</evidence>
<dbReference type="Pfam" id="PF02518">
    <property type="entry name" value="HATPase_c"/>
    <property type="match status" value="1"/>
</dbReference>